<keyword evidence="4" id="KW-1185">Reference proteome</keyword>
<gene>
    <name evidence="3" type="ORF">B0J15DRAFT_537761</name>
</gene>
<evidence type="ECO:0000256" key="1">
    <source>
        <dbReference type="SAM" id="MobiDB-lite"/>
    </source>
</evidence>
<dbReference type="Pfam" id="PF00144">
    <property type="entry name" value="Beta-lactamase"/>
    <property type="match status" value="1"/>
</dbReference>
<name>A0A9P9GR40_FUSSL</name>
<evidence type="ECO:0000313" key="3">
    <source>
        <dbReference type="EMBL" id="KAH7243781.1"/>
    </source>
</evidence>
<dbReference type="InterPro" id="IPR001466">
    <property type="entry name" value="Beta-lactam-related"/>
</dbReference>
<dbReference type="Proteomes" id="UP000736672">
    <property type="component" value="Unassembled WGS sequence"/>
</dbReference>
<feature type="region of interest" description="Disordered" evidence="1">
    <location>
        <begin position="345"/>
        <end position="365"/>
    </location>
</feature>
<comment type="caution">
    <text evidence="3">The sequence shown here is derived from an EMBL/GenBank/DDBJ whole genome shotgun (WGS) entry which is preliminary data.</text>
</comment>
<feature type="domain" description="Beta-lactamase-related" evidence="2">
    <location>
        <begin position="24"/>
        <end position="398"/>
    </location>
</feature>
<dbReference type="SUPFAM" id="SSF56601">
    <property type="entry name" value="beta-lactamase/transpeptidase-like"/>
    <property type="match status" value="1"/>
</dbReference>
<dbReference type="InterPro" id="IPR012338">
    <property type="entry name" value="Beta-lactam/transpept-like"/>
</dbReference>
<organism evidence="3 4">
    <name type="scientific">Fusarium solani</name>
    <name type="common">Filamentous fungus</name>
    <dbReference type="NCBI Taxonomy" id="169388"/>
    <lineage>
        <taxon>Eukaryota</taxon>
        <taxon>Fungi</taxon>
        <taxon>Dikarya</taxon>
        <taxon>Ascomycota</taxon>
        <taxon>Pezizomycotina</taxon>
        <taxon>Sordariomycetes</taxon>
        <taxon>Hypocreomycetidae</taxon>
        <taxon>Hypocreales</taxon>
        <taxon>Nectriaceae</taxon>
        <taxon>Fusarium</taxon>
        <taxon>Fusarium solani species complex</taxon>
    </lineage>
</organism>
<dbReference type="EMBL" id="JAGTJS010000018">
    <property type="protein sequence ID" value="KAH7243781.1"/>
    <property type="molecule type" value="Genomic_DNA"/>
</dbReference>
<accession>A0A9P9GR40</accession>
<dbReference type="Gene3D" id="3.40.710.10">
    <property type="entry name" value="DD-peptidase/beta-lactamase superfamily"/>
    <property type="match status" value="1"/>
</dbReference>
<dbReference type="PANTHER" id="PTHR43283:SF3">
    <property type="entry name" value="BETA-LACTAMASE FAMILY PROTEIN (AFU_ORTHOLOGUE AFUA_5G07500)"/>
    <property type="match status" value="1"/>
</dbReference>
<evidence type="ECO:0000259" key="2">
    <source>
        <dbReference type="Pfam" id="PF00144"/>
    </source>
</evidence>
<sequence length="421" mass="45945">MHLSPQSQASIRAALDSITSSSTTTGIPGLVFACVSKHGSLFSHASGMTGLSRPKSMTLDTTFWLASCTKLITTIACMQLVEQSKLSLDDAAQVERLCPELAQKKVLSQNEGELVLAEKKDKITLRMLLTHTAGFGYSFLNETPRDWGRPVGVDEFSGEAGDVLGLPLVRESGEAWEEGRVSGLKLNNYFQRHIFTPLGIDHISMFPGAEMRSNMASMLQRDGAGKVTERDHLYRRPLRAETDEERDGIFNSGGAGCFGAVRDYCQILSTLLNNGISPTTQQPLLRSTSITEILTNQIPDRPNFGRRNIAAAKPELTNAFEELLPQEGDPPQGFGLSCMLTNLSAGSPEDEKAQRRGRKDVKGSKGRNVASWAGLANQFWWLDVERGVAGMLAAQVLPFGDEVVMGVYESVERGVYDGLED</sequence>
<protein>
    <submittedName>
        <fullName evidence="3">Beta-lactamase/transpeptidase-like protein</fullName>
    </submittedName>
</protein>
<dbReference type="PANTHER" id="PTHR43283">
    <property type="entry name" value="BETA-LACTAMASE-RELATED"/>
    <property type="match status" value="1"/>
</dbReference>
<dbReference type="InterPro" id="IPR050789">
    <property type="entry name" value="Diverse_Enzym_Activities"/>
</dbReference>
<dbReference type="AlphaFoldDB" id="A0A9P9GR40"/>
<dbReference type="OrthoDB" id="428260at2759"/>
<proteinExistence type="predicted"/>
<evidence type="ECO:0000313" key="4">
    <source>
        <dbReference type="Proteomes" id="UP000736672"/>
    </source>
</evidence>
<reference evidence="3" key="1">
    <citation type="journal article" date="2021" name="Nat. Commun.">
        <title>Genetic determinants of endophytism in the Arabidopsis root mycobiome.</title>
        <authorList>
            <person name="Mesny F."/>
            <person name="Miyauchi S."/>
            <person name="Thiergart T."/>
            <person name="Pickel B."/>
            <person name="Atanasova L."/>
            <person name="Karlsson M."/>
            <person name="Huettel B."/>
            <person name="Barry K.W."/>
            <person name="Haridas S."/>
            <person name="Chen C."/>
            <person name="Bauer D."/>
            <person name="Andreopoulos W."/>
            <person name="Pangilinan J."/>
            <person name="LaButti K."/>
            <person name="Riley R."/>
            <person name="Lipzen A."/>
            <person name="Clum A."/>
            <person name="Drula E."/>
            <person name="Henrissat B."/>
            <person name="Kohler A."/>
            <person name="Grigoriev I.V."/>
            <person name="Martin F.M."/>
            <person name="Hacquard S."/>
        </authorList>
    </citation>
    <scope>NUCLEOTIDE SEQUENCE</scope>
    <source>
        <strain evidence="3">FSSC 5 MPI-SDFR-AT-0091</strain>
    </source>
</reference>